<evidence type="ECO:0000256" key="2">
    <source>
        <dbReference type="ARBA" id="ARBA00022833"/>
    </source>
</evidence>
<dbReference type="Gene3D" id="1.10.1170.10">
    <property type="entry name" value="Inhibitor Of Apoptosis Protein (2mihbC-IAP-1), Chain A"/>
    <property type="match status" value="1"/>
</dbReference>
<dbReference type="CDD" id="cd00022">
    <property type="entry name" value="BIR"/>
    <property type="match status" value="1"/>
</dbReference>
<evidence type="ECO:0000256" key="1">
    <source>
        <dbReference type="ARBA" id="ARBA00022723"/>
    </source>
</evidence>
<name>A0A1A9WNN5_9MUSC</name>
<keyword evidence="4" id="KW-1185">Reference proteome</keyword>
<dbReference type="VEuPathDB" id="VectorBase:GBRI026282"/>
<reference evidence="4" key="1">
    <citation type="submission" date="2014-03" db="EMBL/GenBank/DDBJ databases">
        <authorList>
            <person name="Aksoy S."/>
            <person name="Warren W."/>
            <person name="Wilson R.K."/>
        </authorList>
    </citation>
    <scope>NUCLEOTIDE SEQUENCE [LARGE SCALE GENOMIC DNA]</scope>
    <source>
        <strain evidence="4">IAEA</strain>
    </source>
</reference>
<evidence type="ECO:0000313" key="4">
    <source>
        <dbReference type="Proteomes" id="UP000091820"/>
    </source>
</evidence>
<dbReference type="InterPro" id="IPR001370">
    <property type="entry name" value="BIR_rpt"/>
</dbReference>
<protein>
    <submittedName>
        <fullName evidence="3">Uncharacterized protein</fullName>
    </submittedName>
</protein>
<dbReference type="AlphaFoldDB" id="A0A1A9WNN5"/>
<dbReference type="PANTHER" id="PTHR46771">
    <property type="entry name" value="DETERIN"/>
    <property type="match status" value="1"/>
</dbReference>
<dbReference type="GO" id="GO:0046872">
    <property type="term" value="F:metal ion binding"/>
    <property type="evidence" value="ECO:0007669"/>
    <property type="project" value="UniProtKB-KW"/>
</dbReference>
<dbReference type="Proteomes" id="UP000091820">
    <property type="component" value="Unassembled WGS sequence"/>
</dbReference>
<accession>A0A1A9WNN5</accession>
<dbReference type="InterPro" id="IPR051190">
    <property type="entry name" value="Baculoviral_IAP"/>
</dbReference>
<proteinExistence type="predicted"/>
<reference evidence="3" key="2">
    <citation type="submission" date="2020-05" db="UniProtKB">
        <authorList>
            <consortium name="EnsemblMetazoa"/>
        </authorList>
    </citation>
    <scope>IDENTIFICATION</scope>
    <source>
        <strain evidence="3">IAEA</strain>
    </source>
</reference>
<organism evidence="3 4">
    <name type="scientific">Glossina brevipalpis</name>
    <dbReference type="NCBI Taxonomy" id="37001"/>
    <lineage>
        <taxon>Eukaryota</taxon>
        <taxon>Metazoa</taxon>
        <taxon>Ecdysozoa</taxon>
        <taxon>Arthropoda</taxon>
        <taxon>Hexapoda</taxon>
        <taxon>Insecta</taxon>
        <taxon>Pterygota</taxon>
        <taxon>Neoptera</taxon>
        <taxon>Endopterygota</taxon>
        <taxon>Diptera</taxon>
        <taxon>Brachycera</taxon>
        <taxon>Muscomorpha</taxon>
        <taxon>Hippoboscoidea</taxon>
        <taxon>Glossinidae</taxon>
        <taxon>Glossina</taxon>
    </lineage>
</organism>
<keyword evidence="2" id="KW-0862">Zinc</keyword>
<dbReference type="SUPFAM" id="SSF57924">
    <property type="entry name" value="Inhibitor of apoptosis (IAP) repeat"/>
    <property type="match status" value="1"/>
</dbReference>
<keyword evidence="1" id="KW-0479">Metal-binding</keyword>
<dbReference type="STRING" id="37001.A0A1A9WNN5"/>
<sequence>MCENVNLFTKFDKFKSVYLMEKHRIDSYKNWPFDESSPCSIEKMAEAGFFWSGNDKENDIATCFVCHKNLHGWEPTDDPWKEHAKHAPQCLFIKYGRKEKDLLLEEFFIIFGEVVKSSLKRNLQRIKDKYVTRASADLETFRKQK</sequence>
<dbReference type="SMART" id="SM00238">
    <property type="entry name" value="BIR"/>
    <property type="match status" value="1"/>
</dbReference>
<dbReference type="EnsemblMetazoa" id="GBRI026282-RA">
    <property type="protein sequence ID" value="GBRI026282-PA"/>
    <property type="gene ID" value="GBRI026282"/>
</dbReference>
<dbReference type="PANTHER" id="PTHR46771:SF5">
    <property type="entry name" value="DETERIN"/>
    <property type="match status" value="1"/>
</dbReference>
<evidence type="ECO:0000313" key="3">
    <source>
        <dbReference type="EnsemblMetazoa" id="GBRI026282-PA"/>
    </source>
</evidence>
<dbReference type="PROSITE" id="PS50143">
    <property type="entry name" value="BIR_REPEAT_2"/>
    <property type="match status" value="1"/>
</dbReference>
<dbReference type="Pfam" id="PF00653">
    <property type="entry name" value="BIR"/>
    <property type="match status" value="1"/>
</dbReference>